<proteinExistence type="predicted"/>
<evidence type="ECO:0000313" key="2">
    <source>
        <dbReference type="Proteomes" id="UP000255233"/>
    </source>
</evidence>
<accession>A0A379MNK2</accession>
<dbReference type="AlphaFoldDB" id="A0A379MNK2"/>
<reference evidence="1 2" key="1">
    <citation type="submission" date="2018-06" db="EMBL/GenBank/DDBJ databases">
        <authorList>
            <consortium name="Pathogen Informatics"/>
            <person name="Doyle S."/>
        </authorList>
    </citation>
    <scope>NUCLEOTIDE SEQUENCE [LARGE SCALE GENOMIC DNA]</scope>
    <source>
        <strain evidence="1 2">NCTC11190</strain>
    </source>
</reference>
<evidence type="ECO:0000313" key="1">
    <source>
        <dbReference type="EMBL" id="SUE33036.1"/>
    </source>
</evidence>
<protein>
    <submittedName>
        <fullName evidence="1">Uncharacterized protein</fullName>
    </submittedName>
</protein>
<dbReference type="Proteomes" id="UP000255233">
    <property type="component" value="Unassembled WGS sequence"/>
</dbReference>
<name>A0A379MNK2_9BACT</name>
<gene>
    <name evidence="1" type="ORF">NCTC11190_00231</name>
</gene>
<organism evidence="1 2">
    <name type="scientific">Rikenella microfusus</name>
    <dbReference type="NCBI Taxonomy" id="28139"/>
    <lineage>
        <taxon>Bacteria</taxon>
        <taxon>Pseudomonadati</taxon>
        <taxon>Bacteroidota</taxon>
        <taxon>Bacteroidia</taxon>
        <taxon>Bacteroidales</taxon>
        <taxon>Rikenellaceae</taxon>
        <taxon>Rikenella</taxon>
    </lineage>
</organism>
<sequence length="55" mass="6136">MIFLYARTTLRCFLNEVPQTLAENGGDVPAGGLRSKVRGPEIFGNQAWKQNRVKS</sequence>
<dbReference type="EMBL" id="UGVL01000001">
    <property type="protein sequence ID" value="SUE33036.1"/>
    <property type="molecule type" value="Genomic_DNA"/>
</dbReference>
<keyword evidence="2" id="KW-1185">Reference proteome</keyword>